<dbReference type="InterPro" id="IPR036415">
    <property type="entry name" value="Lamin_tail_dom_sf"/>
</dbReference>
<dbReference type="Pfam" id="PF00932">
    <property type="entry name" value="LTD"/>
    <property type="match status" value="1"/>
</dbReference>
<dbReference type="OMA" id="VRIEHEN"/>
<reference evidence="8" key="2">
    <citation type="submission" date="2025-09" db="UniProtKB">
        <authorList>
            <consortium name="Ensembl"/>
        </authorList>
    </citation>
    <scope>IDENTIFICATION</scope>
</reference>
<evidence type="ECO:0000259" key="6">
    <source>
        <dbReference type="PROSITE" id="PS51841"/>
    </source>
</evidence>
<name>A0A8C4Q8E9_EPTBU</name>
<dbReference type="Pfam" id="PF00038">
    <property type="entry name" value="Filament"/>
    <property type="match status" value="1"/>
</dbReference>
<feature type="domain" description="LTD" evidence="6">
    <location>
        <begin position="422"/>
        <end position="546"/>
    </location>
</feature>
<sequence>MATTTPAQQTRSSSAWSSSMASPLSPTRVTRQQEKEDLRNLNDRLAVYIDKVRSLEAENGLLMLKVSESEEVSSREVSGVKAMYEHELADARRVLDDTARERAKLEIEVGKIRAEFGDIEGRLSKRESDIAACQAHARDLEGQLANKEAALTVALTERNDLELETKDLRSQLAKLEGLLATTKQQLAEESLQRVDLENRLQSLKEELDFRKSIYDEEVRETRQKQESRLVEIDSGKQYEYESKLAEALHELREQHEEQVALYKQELENTFHYKIQNVRLESEQSSGDANKVREELSDSLLRIENLSYQLSNNQKQVAALDSRVRELESILARERDGHRLVLEDRDKVLAGLRASMDAQLSEYEALLDVKLALDMEIKAYRKLIEGEEERLHLSPSPQIRTIRKSGTKRKYVDMEASEASSTVHLSQHASASGPVSIDEVDVEGKYVKLKNSSEQDQPLGGWMLKRSIEEQPTISYKFTPRYVLKAGQTVTVCHCVGGGSKMEVLWCSEYSIMTIDVHNSFQTFPTFKHLIFLSLCDEVAGRHCFRVLCLCVRDRFLFP</sequence>
<accession>A0A8C4Q8E9</accession>
<evidence type="ECO:0000256" key="1">
    <source>
        <dbReference type="ARBA" id="ARBA00004123"/>
    </source>
</evidence>
<dbReference type="AlphaFoldDB" id="A0A8C4Q8E9"/>
<dbReference type="PANTHER" id="PTHR45721:SF11">
    <property type="entry name" value="LAMIN DM0-RELATED"/>
    <property type="match status" value="1"/>
</dbReference>
<dbReference type="PANTHER" id="PTHR45721">
    <property type="entry name" value="LAMIN DM0-RELATED"/>
    <property type="match status" value="1"/>
</dbReference>
<proteinExistence type="predicted"/>
<dbReference type="Gene3D" id="1.20.5.1160">
    <property type="entry name" value="Vasodilator-stimulated phosphoprotein"/>
    <property type="match status" value="2"/>
</dbReference>
<evidence type="ECO:0000256" key="3">
    <source>
        <dbReference type="ARBA" id="ARBA00023054"/>
    </source>
</evidence>
<dbReference type="GO" id="GO:0006998">
    <property type="term" value="P:nuclear envelope organization"/>
    <property type="evidence" value="ECO:0007669"/>
    <property type="project" value="TreeGrafter"/>
</dbReference>
<dbReference type="SUPFAM" id="SSF64593">
    <property type="entry name" value="Intermediate filament protein, coiled coil region"/>
    <property type="match status" value="2"/>
</dbReference>
<dbReference type="Proteomes" id="UP000694388">
    <property type="component" value="Unplaced"/>
</dbReference>
<reference evidence="8" key="1">
    <citation type="submission" date="2025-08" db="UniProtKB">
        <authorList>
            <consortium name="Ensembl"/>
        </authorList>
    </citation>
    <scope>IDENTIFICATION</scope>
</reference>
<dbReference type="GO" id="GO:0007097">
    <property type="term" value="P:nuclear migration"/>
    <property type="evidence" value="ECO:0007669"/>
    <property type="project" value="TreeGrafter"/>
</dbReference>
<dbReference type="GO" id="GO:0005200">
    <property type="term" value="F:structural constituent of cytoskeleton"/>
    <property type="evidence" value="ECO:0007669"/>
    <property type="project" value="TreeGrafter"/>
</dbReference>
<feature type="region of interest" description="Disordered" evidence="5">
    <location>
        <begin position="1"/>
        <end position="36"/>
    </location>
</feature>
<keyword evidence="3" id="KW-0175">Coiled coil</keyword>
<dbReference type="Gene3D" id="1.20.5.170">
    <property type="match status" value="1"/>
</dbReference>
<dbReference type="SMART" id="SM01391">
    <property type="entry name" value="Filament"/>
    <property type="match status" value="1"/>
</dbReference>
<dbReference type="GO" id="GO:0005652">
    <property type="term" value="C:nuclear lamina"/>
    <property type="evidence" value="ECO:0007669"/>
    <property type="project" value="TreeGrafter"/>
</dbReference>
<evidence type="ECO:0000256" key="4">
    <source>
        <dbReference type="ARBA" id="ARBA00023242"/>
    </source>
</evidence>
<dbReference type="GO" id="GO:0031507">
    <property type="term" value="P:heterochromatin formation"/>
    <property type="evidence" value="ECO:0007669"/>
    <property type="project" value="TreeGrafter"/>
</dbReference>
<protein>
    <submittedName>
        <fullName evidence="8">Lamin B1</fullName>
    </submittedName>
</protein>
<dbReference type="GO" id="GO:0090435">
    <property type="term" value="P:protein localization to nuclear envelope"/>
    <property type="evidence" value="ECO:0007669"/>
    <property type="project" value="TreeGrafter"/>
</dbReference>
<evidence type="ECO:0000259" key="7">
    <source>
        <dbReference type="PROSITE" id="PS51842"/>
    </source>
</evidence>
<dbReference type="InterPro" id="IPR001322">
    <property type="entry name" value="Lamin_tail_dom"/>
</dbReference>
<dbReference type="InterPro" id="IPR039008">
    <property type="entry name" value="IF_rod_dom"/>
</dbReference>
<keyword evidence="2" id="KW-0403">Intermediate filament</keyword>
<dbReference type="Gene3D" id="2.60.40.1260">
    <property type="entry name" value="Lamin Tail domain"/>
    <property type="match status" value="1"/>
</dbReference>
<dbReference type="PROSITE" id="PS51842">
    <property type="entry name" value="IF_ROD_2"/>
    <property type="match status" value="1"/>
</dbReference>
<dbReference type="Ensembl" id="ENSEBUT00000012190.1">
    <property type="protein sequence ID" value="ENSEBUP00000011618.1"/>
    <property type="gene ID" value="ENSEBUG00000007451.1"/>
</dbReference>
<organism evidence="8 9">
    <name type="scientific">Eptatretus burgeri</name>
    <name type="common">Inshore hagfish</name>
    <dbReference type="NCBI Taxonomy" id="7764"/>
    <lineage>
        <taxon>Eukaryota</taxon>
        <taxon>Metazoa</taxon>
        <taxon>Chordata</taxon>
        <taxon>Craniata</taxon>
        <taxon>Vertebrata</taxon>
        <taxon>Cyclostomata</taxon>
        <taxon>Myxini</taxon>
        <taxon>Myxiniformes</taxon>
        <taxon>Myxinidae</taxon>
        <taxon>Eptatretinae</taxon>
        <taxon>Eptatretus</taxon>
    </lineage>
</organism>
<dbReference type="PROSITE" id="PS51841">
    <property type="entry name" value="LTD"/>
    <property type="match status" value="1"/>
</dbReference>
<comment type="subcellular location">
    <subcellularLocation>
        <location evidence="1">Nucleus</location>
    </subcellularLocation>
</comment>
<dbReference type="SUPFAM" id="SSF74853">
    <property type="entry name" value="Lamin A/C globular tail domain"/>
    <property type="match status" value="1"/>
</dbReference>
<keyword evidence="9" id="KW-1185">Reference proteome</keyword>
<dbReference type="GeneTree" id="ENSGT00940000157199"/>
<evidence type="ECO:0000313" key="8">
    <source>
        <dbReference type="Ensembl" id="ENSEBUP00000011618.1"/>
    </source>
</evidence>
<dbReference type="GO" id="GO:0005882">
    <property type="term" value="C:intermediate filament"/>
    <property type="evidence" value="ECO:0007669"/>
    <property type="project" value="UniProtKB-KW"/>
</dbReference>
<evidence type="ECO:0000313" key="9">
    <source>
        <dbReference type="Proteomes" id="UP000694388"/>
    </source>
</evidence>
<dbReference type="GO" id="GO:0051664">
    <property type="term" value="P:nuclear pore localization"/>
    <property type="evidence" value="ECO:0007669"/>
    <property type="project" value="TreeGrafter"/>
</dbReference>
<evidence type="ECO:0000256" key="2">
    <source>
        <dbReference type="ARBA" id="ARBA00022754"/>
    </source>
</evidence>
<evidence type="ECO:0000256" key="5">
    <source>
        <dbReference type="SAM" id="MobiDB-lite"/>
    </source>
</evidence>
<feature type="compositionally biased region" description="Polar residues" evidence="5">
    <location>
        <begin position="1"/>
        <end position="11"/>
    </location>
</feature>
<dbReference type="SUPFAM" id="SSF90257">
    <property type="entry name" value="Myosin rod fragments"/>
    <property type="match status" value="1"/>
</dbReference>
<feature type="compositionally biased region" description="Low complexity" evidence="5">
    <location>
        <begin position="12"/>
        <end position="26"/>
    </location>
</feature>
<feature type="domain" description="IF rod" evidence="7">
    <location>
        <begin position="34"/>
        <end position="390"/>
    </location>
</feature>
<keyword evidence="4" id="KW-0539">Nucleus</keyword>